<keyword evidence="3" id="KW-0808">Transferase</keyword>
<dbReference type="GO" id="GO:0004792">
    <property type="term" value="F:thiosulfate-cyanide sulfurtransferase activity"/>
    <property type="evidence" value="ECO:0000318"/>
    <property type="project" value="GO_Central"/>
</dbReference>
<dbReference type="GO" id="GO:0042292">
    <property type="term" value="F:URM1 activating enzyme activity"/>
    <property type="evidence" value="ECO:0000318"/>
    <property type="project" value="GO_Central"/>
</dbReference>
<evidence type="ECO:0000256" key="8">
    <source>
        <dbReference type="ARBA" id="ARBA00022840"/>
    </source>
</evidence>
<keyword evidence="6" id="KW-0547">Nucleotide-binding</keyword>
<evidence type="ECO:0000256" key="7">
    <source>
        <dbReference type="ARBA" id="ARBA00022833"/>
    </source>
</evidence>
<dbReference type="EMBL" id="DS469513">
    <property type="protein sequence ID" value="EDO48528.1"/>
    <property type="molecule type" value="Genomic_DNA"/>
</dbReference>
<accession>A7RJ71</accession>
<dbReference type="FunCoup" id="A7RJ71">
    <property type="interactions" value="252"/>
</dbReference>
<proteinExistence type="inferred from homology"/>
<dbReference type="InterPro" id="IPR045886">
    <property type="entry name" value="ThiF/MoeB/HesA"/>
</dbReference>
<dbReference type="GO" id="GO:0016779">
    <property type="term" value="F:nucleotidyltransferase activity"/>
    <property type="evidence" value="ECO:0000318"/>
    <property type="project" value="GO_Central"/>
</dbReference>
<dbReference type="InterPro" id="IPR035985">
    <property type="entry name" value="Ubiquitin-activating_enz"/>
</dbReference>
<keyword evidence="5" id="KW-0479">Metal-binding</keyword>
<evidence type="ECO:0000256" key="3">
    <source>
        <dbReference type="ARBA" id="ARBA00022679"/>
    </source>
</evidence>
<dbReference type="InterPro" id="IPR000594">
    <property type="entry name" value="ThiF_NAD_FAD-bd"/>
</dbReference>
<keyword evidence="10" id="KW-0511">Multifunctional enzyme</keyword>
<evidence type="ECO:0000256" key="2">
    <source>
        <dbReference type="ARBA" id="ARBA00022490"/>
    </source>
</evidence>
<evidence type="ECO:0000256" key="9">
    <source>
        <dbReference type="ARBA" id="ARBA00023150"/>
    </source>
</evidence>
<dbReference type="Pfam" id="PF00899">
    <property type="entry name" value="ThiF"/>
    <property type="match status" value="1"/>
</dbReference>
<reference evidence="12 13" key="1">
    <citation type="journal article" date="2007" name="Science">
        <title>Sea anemone genome reveals ancestral eumetazoan gene repertoire and genomic organization.</title>
        <authorList>
            <person name="Putnam N.H."/>
            <person name="Srivastava M."/>
            <person name="Hellsten U."/>
            <person name="Dirks B."/>
            <person name="Chapman J."/>
            <person name="Salamov A."/>
            <person name="Terry A."/>
            <person name="Shapiro H."/>
            <person name="Lindquist E."/>
            <person name="Kapitonov V.V."/>
            <person name="Jurka J."/>
            <person name="Genikhovich G."/>
            <person name="Grigoriev I.V."/>
            <person name="Lucas S.M."/>
            <person name="Steele R.E."/>
            <person name="Finnerty J.R."/>
            <person name="Technau U."/>
            <person name="Martindale M.Q."/>
            <person name="Rokhsar D.S."/>
        </authorList>
    </citation>
    <scope>NUCLEOTIDE SEQUENCE [LARGE SCALE GENOMIC DNA]</scope>
    <source>
        <strain evidence="13">CH2 X CH6</strain>
    </source>
</reference>
<keyword evidence="9" id="KW-0501">Molybdenum cofactor biosynthesis</keyword>
<dbReference type="GO" id="GO:0006777">
    <property type="term" value="P:Mo-molybdopterin cofactor biosynthetic process"/>
    <property type="evidence" value="ECO:0007669"/>
    <property type="project" value="UniProtKB-KW"/>
</dbReference>
<dbReference type="GO" id="GO:0032447">
    <property type="term" value="P:protein urmylation"/>
    <property type="evidence" value="ECO:0000318"/>
    <property type="project" value="GO_Central"/>
</dbReference>
<dbReference type="Gene3D" id="3.40.250.10">
    <property type="entry name" value="Rhodanese-like domain"/>
    <property type="match status" value="1"/>
</dbReference>
<gene>
    <name evidence="12" type="ORF">NEMVEDRAFT_v1g83493</name>
</gene>
<feature type="domain" description="Rhodanese" evidence="11">
    <location>
        <begin position="311"/>
        <end position="413"/>
    </location>
</feature>
<dbReference type="OMA" id="IPDVGMD"/>
<evidence type="ECO:0000256" key="10">
    <source>
        <dbReference type="ARBA" id="ARBA00023268"/>
    </source>
</evidence>
<evidence type="ECO:0000313" key="12">
    <source>
        <dbReference type="EMBL" id="EDO48528.1"/>
    </source>
</evidence>
<dbReference type="HOGENOM" id="CLU_013325_1_2_1"/>
<dbReference type="GO" id="GO:0005737">
    <property type="term" value="C:cytoplasm"/>
    <property type="evidence" value="ECO:0000318"/>
    <property type="project" value="GO_Central"/>
</dbReference>
<dbReference type="Pfam" id="PF00581">
    <property type="entry name" value="Rhodanese"/>
    <property type="match status" value="1"/>
</dbReference>
<keyword evidence="7" id="KW-0862">Zinc</keyword>
<dbReference type="Gene3D" id="3.40.50.720">
    <property type="entry name" value="NAD(P)-binding Rossmann-like Domain"/>
    <property type="match status" value="1"/>
</dbReference>
<comment type="subcellular location">
    <subcellularLocation>
        <location evidence="1">Cytoplasm</location>
        <location evidence="1">Cytosol</location>
    </subcellularLocation>
</comment>
<dbReference type="InterPro" id="IPR028885">
    <property type="entry name" value="MOCS3/Uba4"/>
</dbReference>
<evidence type="ECO:0000313" key="13">
    <source>
        <dbReference type="Proteomes" id="UP000001593"/>
    </source>
</evidence>
<dbReference type="FunFam" id="3.40.50.720:FF:000206">
    <property type="entry name" value="Adenylyltransferase and sulfurtransferase MOCS3"/>
    <property type="match status" value="1"/>
</dbReference>
<dbReference type="PANTHER" id="PTHR10953:SF102">
    <property type="entry name" value="ADENYLYLTRANSFERASE AND SULFURTRANSFERASE MOCS3"/>
    <property type="match status" value="1"/>
</dbReference>
<evidence type="ECO:0000256" key="4">
    <source>
        <dbReference type="ARBA" id="ARBA00022694"/>
    </source>
</evidence>
<evidence type="ECO:0000259" key="11">
    <source>
        <dbReference type="PROSITE" id="PS50206"/>
    </source>
</evidence>
<dbReference type="SUPFAM" id="SSF69572">
    <property type="entry name" value="Activating enzymes of the ubiquitin-like proteins"/>
    <property type="match status" value="1"/>
</dbReference>
<keyword evidence="2" id="KW-0963">Cytoplasm</keyword>
<dbReference type="GO" id="GO:0046872">
    <property type="term" value="F:metal ion binding"/>
    <property type="evidence" value="ECO:0007669"/>
    <property type="project" value="UniProtKB-KW"/>
</dbReference>
<organism evidence="12 13">
    <name type="scientific">Nematostella vectensis</name>
    <name type="common">Starlet sea anemone</name>
    <dbReference type="NCBI Taxonomy" id="45351"/>
    <lineage>
        <taxon>Eukaryota</taxon>
        <taxon>Metazoa</taxon>
        <taxon>Cnidaria</taxon>
        <taxon>Anthozoa</taxon>
        <taxon>Hexacorallia</taxon>
        <taxon>Actiniaria</taxon>
        <taxon>Edwardsiidae</taxon>
        <taxon>Nematostella</taxon>
    </lineage>
</organism>
<dbReference type="GO" id="GO:0070566">
    <property type="term" value="F:adenylyltransferase activity"/>
    <property type="evidence" value="ECO:0007669"/>
    <property type="project" value="InterPro"/>
</dbReference>
<dbReference type="CDD" id="cd00757">
    <property type="entry name" value="ThiF_MoeB_HesA_family"/>
    <property type="match status" value="1"/>
</dbReference>
<dbReference type="eggNOG" id="KOG2017">
    <property type="taxonomic scope" value="Eukaryota"/>
</dbReference>
<keyword evidence="8" id="KW-0067">ATP-binding</keyword>
<keyword evidence="4" id="KW-0819">tRNA processing</keyword>
<dbReference type="FunFam" id="3.40.250.10:FF:000014">
    <property type="entry name" value="Adenylyltransferase and sulfurtransferase MOCS3"/>
    <property type="match status" value="1"/>
</dbReference>
<dbReference type="GO" id="GO:0002143">
    <property type="term" value="P:tRNA wobble position uridine thiolation"/>
    <property type="evidence" value="ECO:0000318"/>
    <property type="project" value="GO_Central"/>
</dbReference>
<dbReference type="NCBIfam" id="NF004281">
    <property type="entry name" value="PRK05690.1"/>
    <property type="match status" value="1"/>
</dbReference>
<dbReference type="GO" id="GO:0005524">
    <property type="term" value="F:ATP binding"/>
    <property type="evidence" value="ECO:0007669"/>
    <property type="project" value="UniProtKB-KW"/>
</dbReference>
<dbReference type="InParanoid" id="A7RJ71"/>
<dbReference type="InterPro" id="IPR036873">
    <property type="entry name" value="Rhodanese-like_dom_sf"/>
</dbReference>
<name>A7RJ71_NEMVE</name>
<evidence type="ECO:0000256" key="6">
    <source>
        <dbReference type="ARBA" id="ARBA00022741"/>
    </source>
</evidence>
<dbReference type="STRING" id="45351.A7RJ71"/>
<sequence>ELQSRINIPSKQNEKTKNLTNSEISRYSRQLILPEIGVKGQQSLKSSSVLVVGAGGLGCPAALYLAAAGIGCLGLVDYDVVDTSNLHRQVLHTEDRVEVPKVESAKQTLLRLNSDAQYNTHCLQLNSVNALDIINKYDVIVDATDNVATRYLLNDACVLAKKPLVSGSALRLEGQLVVYNHDNGPCYRCLFPTPPPPETVGNCSDNGVLGAVPGIIGTLQAIEVIKIITSGKSSFSRKMLVYDAMDSRFLQVKLRPKQQTCSVCGDSPTIHTLIDYEQFCGTAATDKSKPISILERENRISVQEYSSILDCKQPHILLDVREPVELDICALPDTLNIPLRRLSSKYHINQLAQNIDQLSNHTSTGDPVNVYVVCRLGNDSQKAVQILQQKRIVFKDIIGGLAAWARKIDNTFPVY</sequence>
<feature type="non-terminal residue" evidence="12">
    <location>
        <position position="1"/>
    </location>
</feature>
<dbReference type="HAMAP" id="MF_03049">
    <property type="entry name" value="MOCS3_Uba4"/>
    <property type="match status" value="1"/>
</dbReference>
<dbReference type="PROSITE" id="PS50206">
    <property type="entry name" value="RHODANESE_3"/>
    <property type="match status" value="1"/>
</dbReference>
<dbReference type="AlphaFoldDB" id="A7RJ71"/>
<protein>
    <recommendedName>
        <fullName evidence="11">Rhodanese domain-containing protein</fullName>
    </recommendedName>
</protein>
<evidence type="ECO:0000256" key="5">
    <source>
        <dbReference type="ARBA" id="ARBA00022723"/>
    </source>
</evidence>
<dbReference type="PhylomeDB" id="A7RJ71"/>
<keyword evidence="13" id="KW-1185">Reference proteome</keyword>
<dbReference type="SMART" id="SM00450">
    <property type="entry name" value="RHOD"/>
    <property type="match status" value="1"/>
</dbReference>
<dbReference type="InterPro" id="IPR001763">
    <property type="entry name" value="Rhodanese-like_dom"/>
</dbReference>
<evidence type="ECO:0000256" key="1">
    <source>
        <dbReference type="ARBA" id="ARBA00004514"/>
    </source>
</evidence>
<dbReference type="GO" id="GO:0005829">
    <property type="term" value="C:cytosol"/>
    <property type="evidence" value="ECO:0007669"/>
    <property type="project" value="UniProtKB-SubCell"/>
</dbReference>
<dbReference type="Proteomes" id="UP000001593">
    <property type="component" value="Unassembled WGS sequence"/>
</dbReference>
<dbReference type="PANTHER" id="PTHR10953">
    <property type="entry name" value="UBIQUITIN-ACTIVATING ENZYME E1"/>
    <property type="match status" value="1"/>
</dbReference>